<organism evidence="1 2">
    <name type="scientific">Caenorhabditis angaria</name>
    <dbReference type="NCBI Taxonomy" id="860376"/>
    <lineage>
        <taxon>Eukaryota</taxon>
        <taxon>Metazoa</taxon>
        <taxon>Ecdysozoa</taxon>
        <taxon>Nematoda</taxon>
        <taxon>Chromadorea</taxon>
        <taxon>Rhabditida</taxon>
        <taxon>Rhabditina</taxon>
        <taxon>Rhabditomorpha</taxon>
        <taxon>Rhabditoidea</taxon>
        <taxon>Rhabditidae</taxon>
        <taxon>Peloderinae</taxon>
        <taxon>Caenorhabditis</taxon>
    </lineage>
</organism>
<comment type="caution">
    <text evidence="1">The sequence shown here is derived from an EMBL/GenBank/DDBJ whole genome shotgun (WGS) entry which is preliminary data.</text>
</comment>
<dbReference type="EMBL" id="CANHGI010000002">
    <property type="protein sequence ID" value="CAI5441291.1"/>
    <property type="molecule type" value="Genomic_DNA"/>
</dbReference>
<gene>
    <name evidence="1" type="ORF">CAMP_LOCUS3928</name>
</gene>
<evidence type="ECO:0000313" key="1">
    <source>
        <dbReference type="EMBL" id="CAI5441291.1"/>
    </source>
</evidence>
<protein>
    <recommendedName>
        <fullName evidence="3">BTB domain-containing protein</fullName>
    </recommendedName>
</protein>
<evidence type="ECO:0008006" key="3">
    <source>
        <dbReference type="Google" id="ProtNLM"/>
    </source>
</evidence>
<name>A0A9P1IBU5_9PELO</name>
<dbReference type="SUPFAM" id="SSF54695">
    <property type="entry name" value="POZ domain"/>
    <property type="match status" value="1"/>
</dbReference>
<dbReference type="InterPro" id="IPR011333">
    <property type="entry name" value="SKP1/BTB/POZ_sf"/>
</dbReference>
<evidence type="ECO:0000313" key="2">
    <source>
        <dbReference type="Proteomes" id="UP001152747"/>
    </source>
</evidence>
<dbReference type="AlphaFoldDB" id="A0A9P1IBU5"/>
<keyword evidence="2" id="KW-1185">Reference proteome</keyword>
<dbReference type="Proteomes" id="UP001152747">
    <property type="component" value="Unassembled WGS sequence"/>
</dbReference>
<reference evidence="1" key="1">
    <citation type="submission" date="2022-11" db="EMBL/GenBank/DDBJ databases">
        <authorList>
            <person name="Kikuchi T."/>
        </authorList>
    </citation>
    <scope>NUCLEOTIDE SEQUENCE</scope>
    <source>
        <strain evidence="1">PS1010</strain>
    </source>
</reference>
<sequence length="372" mass="43414">MNWRKNRFFFPTNKNVGFSRIDQTGWLLVWLVDYCDWLVDYFDVRFEYYRHLRFIVIRTSSIAFEMTVNSKLINPLNFSTKFDSQIIRGFFVFSHVHLLNGIRWKLGIRMSRGSFLIQIHASPMNSQHYVLELDGKVVVKAYRQNCDDLTVNFSKLLLMNTRHQFNPTLVFVHGFAELAKYLSEEGNLDMHIEVSGVQRNFDVPRLRELNEISVLLNGHEILCDRKILSDICNDWRTALDDGVTDRIIIENDVSYRTLLVLLHYNHTGSGLNVDEVSMKELMKYAHRKNMSIFLNTVSRTILAENLTTKQKLVLSDTYGLPDAFNTTTQGIVKLQEADEMIVMEEFSEFSKDSKLNLLNRFHKLFKGSQNSV</sequence>
<proteinExistence type="predicted"/>
<accession>A0A9P1IBU5</accession>